<dbReference type="Gene3D" id="1.20.58.110">
    <property type="entry name" value="Ribosomal protein S20"/>
    <property type="match status" value="1"/>
</dbReference>
<evidence type="ECO:0000256" key="6">
    <source>
        <dbReference type="ARBA" id="ARBA00035343"/>
    </source>
</evidence>
<sequence>MPITRGAVKKLKQDKKRSDVNLLVKKSVKEIIKKYKHSPSPKLLAQLFSRLDTACKKNIYHANKVARLKSRLSSFSQKPKTKLISSVKSIRKTTSKKQPQK</sequence>
<accession>A0A1F5YJG5</accession>
<evidence type="ECO:0000256" key="7">
    <source>
        <dbReference type="SAM" id="MobiDB-lite"/>
    </source>
</evidence>
<name>A0A1F5YJG5_9BACT</name>
<dbReference type="InterPro" id="IPR002583">
    <property type="entry name" value="Ribosomal_bS20"/>
</dbReference>
<evidence type="ECO:0000256" key="3">
    <source>
        <dbReference type="ARBA" id="ARBA00022980"/>
    </source>
</evidence>
<dbReference type="Proteomes" id="UP000178230">
    <property type="component" value="Unassembled WGS sequence"/>
</dbReference>
<evidence type="ECO:0000313" key="8">
    <source>
        <dbReference type="EMBL" id="OGG00234.1"/>
    </source>
</evidence>
<dbReference type="NCBIfam" id="TIGR00029">
    <property type="entry name" value="S20"/>
    <property type="match status" value="1"/>
</dbReference>
<dbReference type="AlphaFoldDB" id="A0A1F5YJG5"/>
<evidence type="ECO:0000256" key="1">
    <source>
        <dbReference type="ARBA" id="ARBA00022730"/>
    </source>
</evidence>
<feature type="compositionally biased region" description="Polar residues" evidence="7">
    <location>
        <begin position="74"/>
        <end position="88"/>
    </location>
</feature>
<proteinExistence type="predicted"/>
<protein>
    <recommendedName>
        <fullName evidence="5">Small ribosomal subunit protein bS20</fullName>
    </recommendedName>
    <alternativeName>
        <fullName evidence="6">30S ribosomal protein S20</fullName>
    </alternativeName>
</protein>
<dbReference type="GO" id="GO:1990904">
    <property type="term" value="C:ribonucleoprotein complex"/>
    <property type="evidence" value="ECO:0007669"/>
    <property type="project" value="UniProtKB-KW"/>
</dbReference>
<keyword evidence="3" id="KW-0689">Ribosomal protein</keyword>
<dbReference type="GO" id="GO:0003735">
    <property type="term" value="F:structural constituent of ribosome"/>
    <property type="evidence" value="ECO:0007669"/>
    <property type="project" value="InterPro"/>
</dbReference>
<dbReference type="Pfam" id="PF01649">
    <property type="entry name" value="Ribosomal_S20p"/>
    <property type="match status" value="1"/>
</dbReference>
<keyword evidence="1" id="KW-0699">rRNA-binding</keyword>
<gene>
    <name evidence="8" type="ORF">A2Y99_03445</name>
</gene>
<keyword evidence="4" id="KW-0687">Ribonucleoprotein</keyword>
<dbReference type="GO" id="GO:0006412">
    <property type="term" value="P:translation"/>
    <property type="evidence" value="ECO:0007669"/>
    <property type="project" value="InterPro"/>
</dbReference>
<evidence type="ECO:0000313" key="9">
    <source>
        <dbReference type="Proteomes" id="UP000178230"/>
    </source>
</evidence>
<evidence type="ECO:0000256" key="4">
    <source>
        <dbReference type="ARBA" id="ARBA00023274"/>
    </source>
</evidence>
<evidence type="ECO:0000256" key="2">
    <source>
        <dbReference type="ARBA" id="ARBA00022884"/>
    </source>
</evidence>
<evidence type="ECO:0000256" key="5">
    <source>
        <dbReference type="ARBA" id="ARBA00035136"/>
    </source>
</evidence>
<dbReference type="EMBL" id="MFIY01000018">
    <property type="protein sequence ID" value="OGG00234.1"/>
    <property type="molecule type" value="Genomic_DNA"/>
</dbReference>
<dbReference type="InterPro" id="IPR036510">
    <property type="entry name" value="Ribosomal_bS20_sf"/>
</dbReference>
<dbReference type="GO" id="GO:0019843">
    <property type="term" value="F:rRNA binding"/>
    <property type="evidence" value="ECO:0007669"/>
    <property type="project" value="UniProtKB-KW"/>
</dbReference>
<reference evidence="8 9" key="1">
    <citation type="journal article" date="2016" name="Nat. Commun.">
        <title>Thousands of microbial genomes shed light on interconnected biogeochemical processes in an aquifer system.</title>
        <authorList>
            <person name="Anantharaman K."/>
            <person name="Brown C.T."/>
            <person name="Hug L.A."/>
            <person name="Sharon I."/>
            <person name="Castelle C.J."/>
            <person name="Probst A.J."/>
            <person name="Thomas B.C."/>
            <person name="Singh A."/>
            <person name="Wilkins M.J."/>
            <person name="Karaoz U."/>
            <person name="Brodie E.L."/>
            <person name="Williams K.H."/>
            <person name="Hubbard S.S."/>
            <person name="Banfield J.F."/>
        </authorList>
    </citation>
    <scope>NUCLEOTIDE SEQUENCE [LARGE SCALE GENOMIC DNA]</scope>
</reference>
<feature type="compositionally biased region" description="Basic residues" evidence="7">
    <location>
        <begin position="89"/>
        <end position="101"/>
    </location>
</feature>
<organism evidence="8 9">
    <name type="scientific">Candidatus Gottesmanbacteria bacterium RBG_13_37_7</name>
    <dbReference type="NCBI Taxonomy" id="1798369"/>
    <lineage>
        <taxon>Bacteria</taxon>
        <taxon>Candidatus Gottesmaniibacteriota</taxon>
    </lineage>
</organism>
<comment type="caution">
    <text evidence="8">The sequence shown here is derived from an EMBL/GenBank/DDBJ whole genome shotgun (WGS) entry which is preliminary data.</text>
</comment>
<dbReference type="SUPFAM" id="SSF46992">
    <property type="entry name" value="Ribosomal protein S20"/>
    <property type="match status" value="1"/>
</dbReference>
<keyword evidence="2" id="KW-0694">RNA-binding</keyword>
<dbReference type="GO" id="GO:0005840">
    <property type="term" value="C:ribosome"/>
    <property type="evidence" value="ECO:0007669"/>
    <property type="project" value="UniProtKB-KW"/>
</dbReference>
<feature type="region of interest" description="Disordered" evidence="7">
    <location>
        <begin position="74"/>
        <end position="101"/>
    </location>
</feature>